<keyword evidence="3" id="KW-1185">Reference proteome</keyword>
<evidence type="ECO:0000313" key="2">
    <source>
        <dbReference type="EMBL" id="GFY72387.1"/>
    </source>
</evidence>
<organism evidence="2 3">
    <name type="scientific">Trichonephila inaurata madagascariensis</name>
    <dbReference type="NCBI Taxonomy" id="2747483"/>
    <lineage>
        <taxon>Eukaryota</taxon>
        <taxon>Metazoa</taxon>
        <taxon>Ecdysozoa</taxon>
        <taxon>Arthropoda</taxon>
        <taxon>Chelicerata</taxon>
        <taxon>Arachnida</taxon>
        <taxon>Araneae</taxon>
        <taxon>Araneomorphae</taxon>
        <taxon>Entelegynae</taxon>
        <taxon>Araneoidea</taxon>
        <taxon>Nephilidae</taxon>
        <taxon>Trichonephila</taxon>
        <taxon>Trichonephila inaurata</taxon>
    </lineage>
</organism>
<feature type="region of interest" description="Disordered" evidence="1">
    <location>
        <begin position="54"/>
        <end position="74"/>
    </location>
</feature>
<sequence length="120" mass="13372">MRSIQAFTAPAHQRVLPGCHFSRQDPKWNIYPHAYSPGFIVMDWLLRAGREPEGHVFSSSRSPPSSSSQPSFCSKKGGGVVGGFQINAQKHMFGECLCLLNGIERAEKWQIRNKPSLGCR</sequence>
<dbReference type="Proteomes" id="UP000886998">
    <property type="component" value="Unassembled WGS sequence"/>
</dbReference>
<reference evidence="2" key="1">
    <citation type="submission" date="2020-08" db="EMBL/GenBank/DDBJ databases">
        <title>Multicomponent nature underlies the extraordinary mechanical properties of spider dragline silk.</title>
        <authorList>
            <person name="Kono N."/>
            <person name="Nakamura H."/>
            <person name="Mori M."/>
            <person name="Yoshida Y."/>
            <person name="Ohtoshi R."/>
            <person name="Malay A.D."/>
            <person name="Moran D.A.P."/>
            <person name="Tomita M."/>
            <person name="Numata K."/>
            <person name="Arakawa K."/>
        </authorList>
    </citation>
    <scope>NUCLEOTIDE SEQUENCE</scope>
</reference>
<dbReference type="OrthoDB" id="10485421at2759"/>
<dbReference type="AlphaFoldDB" id="A0A8X6YI25"/>
<feature type="compositionally biased region" description="Low complexity" evidence="1">
    <location>
        <begin position="58"/>
        <end position="71"/>
    </location>
</feature>
<evidence type="ECO:0000256" key="1">
    <source>
        <dbReference type="SAM" id="MobiDB-lite"/>
    </source>
</evidence>
<accession>A0A8X6YI25</accession>
<name>A0A8X6YI25_9ARAC</name>
<proteinExistence type="predicted"/>
<protein>
    <submittedName>
        <fullName evidence="2">Uncharacterized protein</fullName>
    </submittedName>
</protein>
<dbReference type="EMBL" id="BMAV01019409">
    <property type="protein sequence ID" value="GFY72387.1"/>
    <property type="molecule type" value="Genomic_DNA"/>
</dbReference>
<comment type="caution">
    <text evidence="2">The sequence shown here is derived from an EMBL/GenBank/DDBJ whole genome shotgun (WGS) entry which is preliminary data.</text>
</comment>
<evidence type="ECO:0000313" key="3">
    <source>
        <dbReference type="Proteomes" id="UP000886998"/>
    </source>
</evidence>
<gene>
    <name evidence="2" type="ORF">TNIN_64521</name>
</gene>